<evidence type="ECO:0000256" key="11">
    <source>
        <dbReference type="ARBA" id="ARBA00023204"/>
    </source>
</evidence>
<dbReference type="OrthoDB" id="9802364at2"/>
<feature type="domain" description="LexA repressor DNA-binding" evidence="16">
    <location>
        <begin position="7"/>
        <end position="68"/>
    </location>
</feature>
<dbReference type="GO" id="GO:0009432">
    <property type="term" value="P:SOS response"/>
    <property type="evidence" value="ECO:0007669"/>
    <property type="project" value="UniProtKB-UniRule"/>
</dbReference>
<evidence type="ECO:0000256" key="6">
    <source>
        <dbReference type="ARBA" id="ARBA00022801"/>
    </source>
</evidence>
<dbReference type="GO" id="GO:0006508">
    <property type="term" value="P:proteolysis"/>
    <property type="evidence" value="ECO:0007669"/>
    <property type="project" value="InterPro"/>
</dbReference>
<comment type="similarity">
    <text evidence="1 13 14">Belongs to the peptidase S24 family.</text>
</comment>
<keyword evidence="5 13" id="KW-0227">DNA damage</keyword>
<dbReference type="NCBIfam" id="TIGR00498">
    <property type="entry name" value="lexA"/>
    <property type="match status" value="1"/>
</dbReference>
<keyword evidence="6 13" id="KW-0378">Hydrolase</keyword>
<dbReference type="Gene3D" id="2.10.109.10">
    <property type="entry name" value="Umud Fragment, subunit A"/>
    <property type="match status" value="1"/>
</dbReference>
<name>A0A1H8NIR3_9FIRM</name>
<organism evidence="17 18">
    <name type="scientific">Propionispora vibrioides</name>
    <dbReference type="NCBI Taxonomy" id="112903"/>
    <lineage>
        <taxon>Bacteria</taxon>
        <taxon>Bacillati</taxon>
        <taxon>Bacillota</taxon>
        <taxon>Negativicutes</taxon>
        <taxon>Selenomonadales</taxon>
        <taxon>Sporomusaceae</taxon>
        <taxon>Propionispora</taxon>
    </lineage>
</organism>
<dbReference type="InterPro" id="IPR036388">
    <property type="entry name" value="WH-like_DNA-bd_sf"/>
</dbReference>
<reference evidence="17 18" key="1">
    <citation type="submission" date="2016-10" db="EMBL/GenBank/DDBJ databases">
        <authorList>
            <person name="de Groot N.N."/>
        </authorList>
    </citation>
    <scope>NUCLEOTIDE SEQUENCE [LARGE SCALE GENOMIC DNA]</scope>
    <source>
        <strain evidence="17 18">DSM 13305</strain>
    </source>
</reference>
<comment type="subunit">
    <text evidence="2 13">Homodimer.</text>
</comment>
<dbReference type="SUPFAM" id="SSF51306">
    <property type="entry name" value="LexA/Signal peptidase"/>
    <property type="match status" value="1"/>
</dbReference>
<keyword evidence="18" id="KW-1185">Reference proteome</keyword>
<evidence type="ECO:0000256" key="8">
    <source>
        <dbReference type="ARBA" id="ARBA00023015"/>
    </source>
</evidence>
<keyword evidence="8 13" id="KW-0805">Transcription regulation</keyword>
<evidence type="ECO:0000256" key="3">
    <source>
        <dbReference type="ARBA" id="ARBA00022491"/>
    </source>
</evidence>
<feature type="domain" description="Peptidase S24/S26A/S26B/S26C" evidence="15">
    <location>
        <begin position="86"/>
        <end position="199"/>
    </location>
</feature>
<dbReference type="InterPro" id="IPR015927">
    <property type="entry name" value="Peptidase_S24_S26A/B/C"/>
</dbReference>
<dbReference type="FunFam" id="2.10.109.10:FF:000001">
    <property type="entry name" value="LexA repressor"/>
    <property type="match status" value="1"/>
</dbReference>
<evidence type="ECO:0000256" key="12">
    <source>
        <dbReference type="ARBA" id="ARBA00023236"/>
    </source>
</evidence>
<protein>
    <recommendedName>
        <fullName evidence="13">LexA repressor</fullName>
        <ecNumber evidence="13">3.4.21.88</ecNumber>
    </recommendedName>
</protein>
<keyword evidence="9 13" id="KW-0238">DNA-binding</keyword>
<evidence type="ECO:0000256" key="2">
    <source>
        <dbReference type="ARBA" id="ARBA00011738"/>
    </source>
</evidence>
<dbReference type="InterPro" id="IPR036390">
    <property type="entry name" value="WH_DNA-bd_sf"/>
</dbReference>
<evidence type="ECO:0000256" key="5">
    <source>
        <dbReference type="ARBA" id="ARBA00022763"/>
    </source>
</evidence>
<evidence type="ECO:0000259" key="15">
    <source>
        <dbReference type="Pfam" id="PF00717"/>
    </source>
</evidence>
<keyword evidence="11 13" id="KW-0234">DNA repair</keyword>
<feature type="DNA-binding region" description="H-T-H motif" evidence="13">
    <location>
        <begin position="31"/>
        <end position="51"/>
    </location>
</feature>
<dbReference type="Gene3D" id="1.10.10.10">
    <property type="entry name" value="Winged helix-like DNA-binding domain superfamily/Winged helix DNA-binding domain"/>
    <property type="match status" value="1"/>
</dbReference>
<evidence type="ECO:0000256" key="9">
    <source>
        <dbReference type="ARBA" id="ARBA00023125"/>
    </source>
</evidence>
<keyword evidence="10 13" id="KW-0804">Transcription</keyword>
<evidence type="ECO:0000256" key="4">
    <source>
        <dbReference type="ARBA" id="ARBA00022705"/>
    </source>
</evidence>
<evidence type="ECO:0000313" key="18">
    <source>
        <dbReference type="Proteomes" id="UP000198847"/>
    </source>
</evidence>
<dbReference type="FunFam" id="1.10.10.10:FF:000009">
    <property type="entry name" value="LexA repressor"/>
    <property type="match status" value="1"/>
</dbReference>
<dbReference type="InterPro" id="IPR006199">
    <property type="entry name" value="LexA_DNA-bd_dom"/>
</dbReference>
<evidence type="ECO:0000256" key="10">
    <source>
        <dbReference type="ARBA" id="ARBA00023163"/>
    </source>
</evidence>
<keyword evidence="12 13" id="KW-0742">SOS response</keyword>
<proteinExistence type="inferred from homology"/>
<gene>
    <name evidence="13" type="primary">lexA</name>
    <name evidence="17" type="ORF">SAMN04490178_101114</name>
</gene>
<feature type="active site" description="For autocatalytic cleavage activity" evidence="13">
    <location>
        <position position="128"/>
    </location>
</feature>
<sequence>MNNDAYLNSRQQQILDYIKSTLRAKGYPPSVREIGEAVGLSSSSTVHSHLSKLEQLGLIKRDPTKPRAIDVLDEAPWRQKHLTPVPLVGCVTAGQPILAIENIEETYPLPTELVRDDNVFMLTVKGTSMINAGILDGDYILVREQKDANNGDIVVVLIDNEETTVKRFYKEKNVVRLQPENDEMAPIYVKDVAIVGKVIGVLRLL</sequence>
<evidence type="ECO:0000256" key="1">
    <source>
        <dbReference type="ARBA" id="ARBA00007484"/>
    </source>
</evidence>
<dbReference type="SUPFAM" id="SSF46785">
    <property type="entry name" value="Winged helix' DNA-binding domain"/>
    <property type="match status" value="1"/>
</dbReference>
<evidence type="ECO:0000259" key="16">
    <source>
        <dbReference type="Pfam" id="PF01726"/>
    </source>
</evidence>
<feature type="site" description="Cleavage; by autolysis" evidence="13">
    <location>
        <begin position="93"/>
        <end position="94"/>
    </location>
</feature>
<keyword evidence="3 13" id="KW-0678">Repressor</keyword>
<dbReference type="Proteomes" id="UP000198847">
    <property type="component" value="Unassembled WGS sequence"/>
</dbReference>
<dbReference type="InterPro" id="IPR050077">
    <property type="entry name" value="LexA_repressor"/>
</dbReference>
<dbReference type="InterPro" id="IPR011991">
    <property type="entry name" value="ArsR-like_HTH"/>
</dbReference>
<dbReference type="Pfam" id="PF01726">
    <property type="entry name" value="LexA_DNA_bind"/>
    <property type="match status" value="1"/>
</dbReference>
<dbReference type="InterPro" id="IPR039418">
    <property type="entry name" value="LexA-like"/>
</dbReference>
<keyword evidence="4 13" id="KW-0235">DNA replication</keyword>
<dbReference type="GO" id="GO:0003677">
    <property type="term" value="F:DNA binding"/>
    <property type="evidence" value="ECO:0007669"/>
    <property type="project" value="UniProtKB-UniRule"/>
</dbReference>
<evidence type="ECO:0000313" key="17">
    <source>
        <dbReference type="EMBL" id="SEO29494.1"/>
    </source>
</evidence>
<accession>A0A1H8NIR3</accession>
<dbReference type="GO" id="GO:0006260">
    <property type="term" value="P:DNA replication"/>
    <property type="evidence" value="ECO:0007669"/>
    <property type="project" value="UniProtKB-UniRule"/>
</dbReference>
<dbReference type="CDD" id="cd06529">
    <property type="entry name" value="S24_LexA-like"/>
    <property type="match status" value="1"/>
</dbReference>
<dbReference type="EC" id="3.4.21.88" evidence="13"/>
<evidence type="ECO:0000256" key="7">
    <source>
        <dbReference type="ARBA" id="ARBA00022813"/>
    </source>
</evidence>
<dbReference type="GO" id="GO:0045892">
    <property type="term" value="P:negative regulation of DNA-templated transcription"/>
    <property type="evidence" value="ECO:0007669"/>
    <property type="project" value="UniProtKB-UniRule"/>
</dbReference>
<dbReference type="Pfam" id="PF00717">
    <property type="entry name" value="Peptidase_S24"/>
    <property type="match status" value="1"/>
</dbReference>
<dbReference type="PRINTS" id="PR00726">
    <property type="entry name" value="LEXASERPTASE"/>
</dbReference>
<dbReference type="STRING" id="112903.SAMN04490178_101114"/>
<dbReference type="PANTHER" id="PTHR33516:SF2">
    <property type="entry name" value="LEXA REPRESSOR-RELATED"/>
    <property type="match status" value="1"/>
</dbReference>
<dbReference type="GO" id="GO:0006281">
    <property type="term" value="P:DNA repair"/>
    <property type="evidence" value="ECO:0007669"/>
    <property type="project" value="UniProtKB-UniRule"/>
</dbReference>
<comment type="function">
    <text evidence="13">Represses a number of genes involved in the response to DNA damage (SOS response), including recA and lexA. In the presence of single-stranded DNA, RecA interacts with LexA causing an autocatalytic cleavage which disrupts the DNA-binding part of LexA, leading to derepression of the SOS regulon and eventually DNA repair.</text>
</comment>
<dbReference type="GO" id="GO:0004252">
    <property type="term" value="F:serine-type endopeptidase activity"/>
    <property type="evidence" value="ECO:0007669"/>
    <property type="project" value="UniProtKB-UniRule"/>
</dbReference>
<dbReference type="PANTHER" id="PTHR33516">
    <property type="entry name" value="LEXA REPRESSOR"/>
    <property type="match status" value="1"/>
</dbReference>
<dbReference type="AlphaFoldDB" id="A0A1H8NIR3"/>
<dbReference type="EMBL" id="FODY01000001">
    <property type="protein sequence ID" value="SEO29494.1"/>
    <property type="molecule type" value="Genomic_DNA"/>
</dbReference>
<keyword evidence="7 13" id="KW-0068">Autocatalytic cleavage</keyword>
<dbReference type="CDD" id="cd00090">
    <property type="entry name" value="HTH_ARSR"/>
    <property type="match status" value="1"/>
</dbReference>
<comment type="catalytic activity">
    <reaction evidence="13">
        <text>Hydrolysis of Ala-|-Gly bond in repressor LexA.</text>
        <dbReference type="EC" id="3.4.21.88"/>
    </reaction>
</comment>
<evidence type="ECO:0000256" key="13">
    <source>
        <dbReference type="HAMAP-Rule" id="MF_00015"/>
    </source>
</evidence>
<evidence type="ECO:0000256" key="14">
    <source>
        <dbReference type="RuleBase" id="RU003991"/>
    </source>
</evidence>
<feature type="active site" description="For autocatalytic cleavage activity" evidence="13">
    <location>
        <position position="166"/>
    </location>
</feature>
<dbReference type="InterPro" id="IPR006197">
    <property type="entry name" value="Peptidase_S24_LexA"/>
</dbReference>
<dbReference type="InterPro" id="IPR036286">
    <property type="entry name" value="LexA/Signal_pep-like_sf"/>
</dbReference>
<dbReference type="InterPro" id="IPR006200">
    <property type="entry name" value="LexA"/>
</dbReference>
<dbReference type="RefSeq" id="WP_091743446.1">
    <property type="nucleotide sequence ID" value="NZ_FODY01000001.1"/>
</dbReference>
<dbReference type="HAMAP" id="MF_00015">
    <property type="entry name" value="LexA"/>
    <property type="match status" value="1"/>
</dbReference>